<gene>
    <name evidence="2" type="ORF">DEACI_0595</name>
    <name evidence="3" type="ORF">DEACI_2433</name>
</gene>
<dbReference type="Gene3D" id="3.40.50.11590">
    <property type="match status" value="1"/>
</dbReference>
<proteinExistence type="predicted"/>
<protein>
    <submittedName>
        <fullName evidence="2">Heavy-metal chelation domain protein</fullName>
    </submittedName>
    <submittedName>
        <fullName evidence="3">Membrane protein</fullName>
    </submittedName>
</protein>
<keyword evidence="4" id="KW-1185">Reference proteome</keyword>
<dbReference type="EMBL" id="CDGJ01000071">
    <property type="protein sequence ID" value="CEJ07959.1"/>
    <property type="molecule type" value="Genomic_DNA"/>
</dbReference>
<dbReference type="Proteomes" id="UP001071230">
    <property type="component" value="Unassembled WGS sequence"/>
</dbReference>
<reference evidence="3" key="1">
    <citation type="submission" date="2014-11" db="EMBL/GenBank/DDBJ databases">
        <authorList>
            <person name="Hornung B.V."/>
        </authorList>
    </citation>
    <scope>NUCLEOTIDE SEQUENCE</scope>
    <source>
        <strain evidence="3">INE</strain>
    </source>
</reference>
<dbReference type="InterPro" id="IPR007161">
    <property type="entry name" value="DUF364"/>
</dbReference>
<dbReference type="KEGG" id="aacx:DEACI_0595"/>
<dbReference type="SUPFAM" id="SSF159713">
    <property type="entry name" value="Dhaf3308-like"/>
    <property type="match status" value="1"/>
</dbReference>
<name>A0A8S0W6L2_9FIRM</name>
<dbReference type="Pfam" id="PF04016">
    <property type="entry name" value="DUF364"/>
    <property type="match status" value="1"/>
</dbReference>
<sequence length="245" mass="26873">MYDTTVYDTLRHKMRELAQEHDLLSTQVVITTAILTPEQAIGQPERQDFPLLKGKEKMVEADLGGSRGQAFTNWPGTFQGSLTEILALPLADNHERALFVSALNALARHTEKVGNTRHCRNEGPKLCGQKIVAYIQEHYGKPKLGMVGLQPALLAACAPAFPLRVLDLDPENIGQKKEGTLIEDGMVAAQDVAQWADLLFVTGSTLVNNTIGDWLNLDKPVVFFGNTIAGAAEFLGLKRFCPYSD</sequence>
<dbReference type="RefSeq" id="WP_240983696.1">
    <property type="nucleotide sequence ID" value="NZ_CDGJ01000071.1"/>
</dbReference>
<reference evidence="2" key="2">
    <citation type="submission" date="2020-01" db="EMBL/GenBank/DDBJ databases">
        <authorList>
            <person name="Hornung B."/>
        </authorList>
    </citation>
    <scope>NUCLEOTIDE SEQUENCE</scope>
    <source>
        <strain evidence="2">PacBioINE</strain>
    </source>
</reference>
<evidence type="ECO:0000313" key="4">
    <source>
        <dbReference type="Proteomes" id="UP001071230"/>
    </source>
</evidence>
<dbReference type="EMBL" id="LR746496">
    <property type="protein sequence ID" value="CAA7599949.1"/>
    <property type="molecule type" value="Genomic_DNA"/>
</dbReference>
<evidence type="ECO:0000313" key="2">
    <source>
        <dbReference type="EMBL" id="CAA7599949.1"/>
    </source>
</evidence>
<dbReference type="AlphaFoldDB" id="A0A8S0W6L2"/>
<evidence type="ECO:0000259" key="1">
    <source>
        <dbReference type="Pfam" id="PF04016"/>
    </source>
</evidence>
<evidence type="ECO:0000313" key="3">
    <source>
        <dbReference type="EMBL" id="CEJ07959.1"/>
    </source>
</evidence>
<accession>A0A8S0W6L2</accession>
<dbReference type="Proteomes" id="UP000836597">
    <property type="component" value="Chromosome"/>
</dbReference>
<feature type="domain" description="Putative heavy-metal chelation" evidence="1">
    <location>
        <begin position="141"/>
        <end position="220"/>
    </location>
</feature>
<organism evidence="2">
    <name type="scientific">Acididesulfobacillus acetoxydans</name>
    <dbReference type="NCBI Taxonomy" id="1561005"/>
    <lineage>
        <taxon>Bacteria</taxon>
        <taxon>Bacillati</taxon>
        <taxon>Bacillota</taxon>
        <taxon>Clostridia</taxon>
        <taxon>Eubacteriales</taxon>
        <taxon>Peptococcaceae</taxon>
        <taxon>Acididesulfobacillus</taxon>
    </lineage>
</organism>